<comment type="caution">
    <text evidence="2">The sequence shown here is derived from an EMBL/GenBank/DDBJ whole genome shotgun (WGS) entry which is preliminary data.</text>
</comment>
<sequence length="134" mass="15358">MDLIRLWIQVMVIWGLSGFVVFLVPDGSRSVPSFWGYVNLETLFAVGLVLLAGRQVVKVSAKSLSYFLYLPLPVKSLVRWRSLFPLAAAWGAVPFLILYIPVVGWVTLLFFAGREAMIWREKQRTLRDSFRRIP</sequence>
<evidence type="ECO:0000256" key="1">
    <source>
        <dbReference type="SAM" id="Phobius"/>
    </source>
</evidence>
<reference evidence="3" key="1">
    <citation type="journal article" date="2019" name="Int. J. Syst. Evol. Microbiol.">
        <title>The Global Catalogue of Microorganisms (GCM) 10K type strain sequencing project: providing services to taxonomists for standard genome sequencing and annotation.</title>
        <authorList>
            <consortium name="The Broad Institute Genomics Platform"/>
            <consortium name="The Broad Institute Genome Sequencing Center for Infectious Disease"/>
            <person name="Wu L."/>
            <person name="Ma J."/>
        </authorList>
    </citation>
    <scope>NUCLEOTIDE SEQUENCE [LARGE SCALE GENOMIC DNA]</scope>
    <source>
        <strain evidence="3">CGMCC 1.12404</strain>
    </source>
</reference>
<proteinExistence type="predicted"/>
<accession>A0ABQ1G8T8</accession>
<evidence type="ECO:0000313" key="3">
    <source>
        <dbReference type="Proteomes" id="UP000617979"/>
    </source>
</evidence>
<feature type="transmembrane region" description="Helical" evidence="1">
    <location>
        <begin position="87"/>
        <end position="112"/>
    </location>
</feature>
<keyword evidence="3" id="KW-1185">Reference proteome</keyword>
<feature type="transmembrane region" description="Helical" evidence="1">
    <location>
        <begin position="6"/>
        <end position="24"/>
    </location>
</feature>
<dbReference type="Proteomes" id="UP000617979">
    <property type="component" value="Unassembled WGS sequence"/>
</dbReference>
<gene>
    <name evidence="2" type="ORF">GCM10007416_09920</name>
</gene>
<keyword evidence="1" id="KW-1133">Transmembrane helix</keyword>
<name>A0ABQ1G8T8_9BACL</name>
<keyword evidence="1" id="KW-0472">Membrane</keyword>
<dbReference type="EMBL" id="BMEX01000003">
    <property type="protein sequence ID" value="GGA38969.1"/>
    <property type="molecule type" value="Genomic_DNA"/>
</dbReference>
<evidence type="ECO:0000313" key="2">
    <source>
        <dbReference type="EMBL" id="GGA38969.1"/>
    </source>
</evidence>
<feature type="transmembrane region" description="Helical" evidence="1">
    <location>
        <begin position="36"/>
        <end position="57"/>
    </location>
</feature>
<protein>
    <submittedName>
        <fullName evidence="2">Uncharacterized protein</fullName>
    </submittedName>
</protein>
<organism evidence="2 3">
    <name type="scientific">Kroppenstedtia guangzhouensis</name>
    <dbReference type="NCBI Taxonomy" id="1274356"/>
    <lineage>
        <taxon>Bacteria</taxon>
        <taxon>Bacillati</taxon>
        <taxon>Bacillota</taxon>
        <taxon>Bacilli</taxon>
        <taxon>Bacillales</taxon>
        <taxon>Thermoactinomycetaceae</taxon>
        <taxon>Kroppenstedtia</taxon>
    </lineage>
</organism>
<keyword evidence="1" id="KW-0812">Transmembrane</keyword>
<dbReference type="RefSeq" id="WP_188430522.1">
    <property type="nucleotide sequence ID" value="NZ_BMEX01000003.1"/>
</dbReference>